<accession>A0A139HFE1</accession>
<evidence type="ECO:0000256" key="2">
    <source>
        <dbReference type="ARBA" id="ARBA00023054"/>
    </source>
</evidence>
<evidence type="ECO:0000256" key="1">
    <source>
        <dbReference type="ARBA" id="ARBA00007584"/>
    </source>
</evidence>
<dbReference type="OrthoDB" id="2129069at2759"/>
<evidence type="ECO:0000256" key="3">
    <source>
        <dbReference type="SAM" id="Coils"/>
    </source>
</evidence>
<feature type="coiled-coil region" evidence="3">
    <location>
        <begin position="159"/>
        <end position="186"/>
    </location>
</feature>
<dbReference type="Proteomes" id="UP000070133">
    <property type="component" value="Unassembled WGS sequence"/>
</dbReference>
<sequence length="281" mass="31460">MSSLTLKLVSLAVRTAAKPIGNYIKRQAKEHEGFRRFAVGAAQGVHRLDMRMRLGLLHDPEAQQRMHEREKRAAEEKKRKEEMPTVRSEEEQRKYDEQKAQEAADEAAGKKKTEEKAHKPKIRPLTEARAIELGANFFSEAFIFGVAVGLLLIENWRSRSKASARRDEVSERLEQLEAEVESLRAKLGPDVSERVKEGKKRRQSWSGWLANGFGLAGQSSNDCTKLEVHGEEVIVPRQATSDGETEGTTQDKSKQEGANAAKKEQHHAKAVDSVQAGTKGR</sequence>
<evidence type="ECO:0000313" key="6">
    <source>
        <dbReference type="Proteomes" id="UP000070133"/>
    </source>
</evidence>
<reference evidence="5 6" key="1">
    <citation type="submission" date="2015-07" db="EMBL/GenBank/DDBJ databases">
        <title>Comparative genomics of the Sigatoka disease complex on banana suggests a link between parallel evolutionary changes in Pseudocercospora fijiensis and Pseudocercospora eumusae and increased virulence on the banana host.</title>
        <authorList>
            <person name="Chang T.-C."/>
            <person name="Salvucci A."/>
            <person name="Crous P.W."/>
            <person name="Stergiopoulos I."/>
        </authorList>
    </citation>
    <scope>NUCLEOTIDE SEQUENCE [LARGE SCALE GENOMIC DNA]</scope>
    <source>
        <strain evidence="5 6">CBS 114824</strain>
    </source>
</reference>
<evidence type="ECO:0000256" key="4">
    <source>
        <dbReference type="SAM" id="MobiDB-lite"/>
    </source>
</evidence>
<dbReference type="Pfam" id="PF07047">
    <property type="entry name" value="OPA3"/>
    <property type="match status" value="1"/>
</dbReference>
<proteinExistence type="inferred from homology"/>
<protein>
    <recommendedName>
        <fullName evidence="7">OPA3-like protein</fullName>
    </recommendedName>
</protein>
<gene>
    <name evidence="5" type="ORF">AC578_594</name>
</gene>
<keyword evidence="2 3" id="KW-0175">Coiled coil</keyword>
<dbReference type="EMBL" id="LFZN01000060">
    <property type="protein sequence ID" value="KXT01195.1"/>
    <property type="molecule type" value="Genomic_DNA"/>
</dbReference>
<dbReference type="PANTHER" id="PTHR12499:SF0">
    <property type="entry name" value="OPTIC ATROPHY 3 PROTEIN"/>
    <property type="match status" value="1"/>
</dbReference>
<dbReference type="AlphaFoldDB" id="A0A139HFE1"/>
<comment type="similarity">
    <text evidence="1">Belongs to the OPA3 family.</text>
</comment>
<feature type="region of interest" description="Disordered" evidence="4">
    <location>
        <begin position="229"/>
        <end position="281"/>
    </location>
</feature>
<feature type="compositionally biased region" description="Basic and acidic residues" evidence="4">
    <location>
        <begin position="249"/>
        <end position="270"/>
    </location>
</feature>
<feature type="region of interest" description="Disordered" evidence="4">
    <location>
        <begin position="58"/>
        <end position="121"/>
    </location>
</feature>
<dbReference type="PANTHER" id="PTHR12499">
    <property type="entry name" value="OPTIC ATROPHY 3 PROTEIN OPA3"/>
    <property type="match status" value="1"/>
</dbReference>
<evidence type="ECO:0000313" key="5">
    <source>
        <dbReference type="EMBL" id="KXT01195.1"/>
    </source>
</evidence>
<evidence type="ECO:0008006" key="7">
    <source>
        <dbReference type="Google" id="ProtNLM"/>
    </source>
</evidence>
<dbReference type="GO" id="GO:0019216">
    <property type="term" value="P:regulation of lipid metabolic process"/>
    <property type="evidence" value="ECO:0007669"/>
    <property type="project" value="TreeGrafter"/>
</dbReference>
<comment type="caution">
    <text evidence="5">The sequence shown here is derived from an EMBL/GenBank/DDBJ whole genome shotgun (WGS) entry which is preliminary data.</text>
</comment>
<dbReference type="InterPro" id="IPR010754">
    <property type="entry name" value="OPA3-like"/>
</dbReference>
<feature type="compositionally biased region" description="Polar residues" evidence="4">
    <location>
        <begin position="238"/>
        <end position="248"/>
    </location>
</feature>
<dbReference type="GO" id="GO:0005739">
    <property type="term" value="C:mitochondrion"/>
    <property type="evidence" value="ECO:0007669"/>
    <property type="project" value="TreeGrafter"/>
</dbReference>
<name>A0A139HFE1_9PEZI</name>
<keyword evidence="6" id="KW-1185">Reference proteome</keyword>
<organism evidence="5 6">
    <name type="scientific">Pseudocercospora eumusae</name>
    <dbReference type="NCBI Taxonomy" id="321146"/>
    <lineage>
        <taxon>Eukaryota</taxon>
        <taxon>Fungi</taxon>
        <taxon>Dikarya</taxon>
        <taxon>Ascomycota</taxon>
        <taxon>Pezizomycotina</taxon>
        <taxon>Dothideomycetes</taxon>
        <taxon>Dothideomycetidae</taxon>
        <taxon>Mycosphaerellales</taxon>
        <taxon>Mycosphaerellaceae</taxon>
        <taxon>Pseudocercospora</taxon>
    </lineage>
</organism>
<feature type="compositionally biased region" description="Basic and acidic residues" evidence="4">
    <location>
        <begin position="58"/>
        <end position="117"/>
    </location>
</feature>